<gene>
    <name evidence="4" type="ORF">GCM10023196_037260</name>
</gene>
<dbReference type="Pfam" id="PF23771">
    <property type="entry name" value="DUF7168"/>
    <property type="match status" value="1"/>
</dbReference>
<feature type="domain" description="DUF7168" evidence="3">
    <location>
        <begin position="71"/>
        <end position="192"/>
    </location>
</feature>
<feature type="compositionally biased region" description="Basic and acidic residues" evidence="1">
    <location>
        <begin position="190"/>
        <end position="204"/>
    </location>
</feature>
<protein>
    <recommendedName>
        <fullName evidence="6">DUF2786 domain-containing protein</fullName>
    </recommendedName>
</protein>
<feature type="region of interest" description="Disordered" evidence="1">
    <location>
        <begin position="186"/>
        <end position="213"/>
    </location>
</feature>
<evidence type="ECO:0000256" key="1">
    <source>
        <dbReference type="SAM" id="MobiDB-lite"/>
    </source>
</evidence>
<evidence type="ECO:0000259" key="2">
    <source>
        <dbReference type="Pfam" id="PF10979"/>
    </source>
</evidence>
<proteinExistence type="predicted"/>
<evidence type="ECO:0008006" key="6">
    <source>
        <dbReference type="Google" id="ProtNLM"/>
    </source>
</evidence>
<feature type="domain" description="DUF2786" evidence="2">
    <location>
        <begin position="8"/>
        <end position="45"/>
    </location>
</feature>
<evidence type="ECO:0000259" key="3">
    <source>
        <dbReference type="Pfam" id="PF23771"/>
    </source>
</evidence>
<organism evidence="4 5">
    <name type="scientific">Actinoallomurus vinaceus</name>
    <dbReference type="NCBI Taxonomy" id="1080074"/>
    <lineage>
        <taxon>Bacteria</taxon>
        <taxon>Bacillati</taxon>
        <taxon>Actinomycetota</taxon>
        <taxon>Actinomycetes</taxon>
        <taxon>Streptosporangiales</taxon>
        <taxon>Thermomonosporaceae</taxon>
        <taxon>Actinoallomurus</taxon>
    </lineage>
</organism>
<dbReference type="InterPro" id="IPR024498">
    <property type="entry name" value="DUF2786"/>
</dbReference>
<evidence type="ECO:0000313" key="5">
    <source>
        <dbReference type="Proteomes" id="UP001501442"/>
    </source>
</evidence>
<name>A0ABP8U9C6_9ACTN</name>
<sequence length="285" mass="30784">MTTTAATLLEKAQKLLAQAEDTGIERAEAAAFADKAATYLAAYGVKSLTSKEAREMDDVLVNLSNPWGREKAELIVGVATAMRCEAYKLSSRGQVRVRLFGIDADVERAQMMADTLLKQLGEVIPKRGEAEGERGTARAHRLRVIGEFTEAALEMVTVAERVAVGENSKALRAVLAKHKDAVDAAFTKAHPKDSKKLGREDTSKRQRRAEKSPVAGTALVPVWQPVAREDAEKGSTVTVKSKDGSRVTGALVGWGPKVVRVRDEEGKLVSVTAKDLAGVYRSTQE</sequence>
<comment type="caution">
    <text evidence="4">The sequence shown here is derived from an EMBL/GenBank/DDBJ whole genome shotgun (WGS) entry which is preliminary data.</text>
</comment>
<dbReference type="InterPro" id="IPR055592">
    <property type="entry name" value="DUF7168"/>
</dbReference>
<dbReference type="EMBL" id="BAABHK010000004">
    <property type="protein sequence ID" value="GAA4626951.1"/>
    <property type="molecule type" value="Genomic_DNA"/>
</dbReference>
<evidence type="ECO:0000313" key="4">
    <source>
        <dbReference type="EMBL" id="GAA4626951.1"/>
    </source>
</evidence>
<dbReference type="Pfam" id="PF10979">
    <property type="entry name" value="DUF2786"/>
    <property type="match status" value="1"/>
</dbReference>
<reference evidence="5" key="1">
    <citation type="journal article" date="2019" name="Int. J. Syst. Evol. Microbiol.">
        <title>The Global Catalogue of Microorganisms (GCM) 10K type strain sequencing project: providing services to taxonomists for standard genome sequencing and annotation.</title>
        <authorList>
            <consortium name="The Broad Institute Genomics Platform"/>
            <consortium name="The Broad Institute Genome Sequencing Center for Infectious Disease"/>
            <person name="Wu L."/>
            <person name="Ma J."/>
        </authorList>
    </citation>
    <scope>NUCLEOTIDE SEQUENCE [LARGE SCALE GENOMIC DNA]</scope>
    <source>
        <strain evidence="5">JCM 17939</strain>
    </source>
</reference>
<keyword evidence="5" id="KW-1185">Reference proteome</keyword>
<dbReference type="RefSeq" id="WP_345432116.1">
    <property type="nucleotide sequence ID" value="NZ_BAABHK010000004.1"/>
</dbReference>
<dbReference type="Proteomes" id="UP001501442">
    <property type="component" value="Unassembled WGS sequence"/>
</dbReference>
<accession>A0ABP8U9C6</accession>